<dbReference type="CDD" id="cd06261">
    <property type="entry name" value="TM_PBP2"/>
    <property type="match status" value="1"/>
</dbReference>
<dbReference type="PANTHER" id="PTHR43386:SF6">
    <property type="entry name" value="ABC TRANSPORTER PERMEASE PROTEIN"/>
    <property type="match status" value="1"/>
</dbReference>
<organism evidence="10 11">
    <name type="scientific">Isoptericola sediminis</name>
    <dbReference type="NCBI Taxonomy" id="2733572"/>
    <lineage>
        <taxon>Bacteria</taxon>
        <taxon>Bacillati</taxon>
        <taxon>Actinomycetota</taxon>
        <taxon>Actinomycetes</taxon>
        <taxon>Micrococcales</taxon>
        <taxon>Promicromonosporaceae</taxon>
        <taxon>Isoptericola</taxon>
    </lineage>
</organism>
<gene>
    <name evidence="10" type="ORF">HLI28_12095</name>
</gene>
<keyword evidence="4 7" id="KW-0812">Transmembrane</keyword>
<comment type="subcellular location">
    <subcellularLocation>
        <location evidence="1 7">Cell membrane</location>
        <topology evidence="1 7">Multi-pass membrane protein</topology>
    </subcellularLocation>
</comment>
<dbReference type="SUPFAM" id="SSF161098">
    <property type="entry name" value="MetI-like"/>
    <property type="match status" value="1"/>
</dbReference>
<evidence type="ECO:0000313" key="11">
    <source>
        <dbReference type="Proteomes" id="UP000557204"/>
    </source>
</evidence>
<dbReference type="Gene3D" id="1.10.3720.10">
    <property type="entry name" value="MetI-like"/>
    <property type="match status" value="1"/>
</dbReference>
<dbReference type="InterPro" id="IPR000515">
    <property type="entry name" value="MetI-like"/>
</dbReference>
<dbReference type="AlphaFoldDB" id="A0A849K8B5"/>
<dbReference type="GO" id="GO:0055085">
    <property type="term" value="P:transmembrane transport"/>
    <property type="evidence" value="ECO:0007669"/>
    <property type="project" value="InterPro"/>
</dbReference>
<evidence type="ECO:0000256" key="6">
    <source>
        <dbReference type="ARBA" id="ARBA00023136"/>
    </source>
</evidence>
<feature type="transmembrane region" description="Helical" evidence="7">
    <location>
        <begin position="294"/>
        <end position="316"/>
    </location>
</feature>
<sequence>MPENRYEEPLGAPAVPAPRPGQEHFTAPSDEGGLGAVDAVKTDETPTSLWRDAWNQMRRRPLFWIAGTVIVVVVLVAAFPGMFTSINPRVCDLSKALEGAQPGHPFGFDRQGCDIYSRTIYGARASVVVGVLATSMVVILGTTIGAIAGYYGKWFDTILSRVTDIFFAIPLVLGAIVIMSVSSNRTSLLVAGVLAIFGWTQIARITRGTVLSVKNNEFVTAAISLGMGRGQILLRHVLPNSAAPIIVYATVALGQFIVAEATLSFLGIGLPPDVVSWGGDINAAQGAIRTDPEILLYPAGGLAVTVLGFMMMGDVVRDALDPKARKR</sequence>
<evidence type="ECO:0000256" key="7">
    <source>
        <dbReference type="RuleBase" id="RU363032"/>
    </source>
</evidence>
<dbReference type="PANTHER" id="PTHR43386">
    <property type="entry name" value="OLIGOPEPTIDE TRANSPORT SYSTEM PERMEASE PROTEIN APPC"/>
    <property type="match status" value="1"/>
</dbReference>
<comment type="similarity">
    <text evidence="7">Belongs to the binding-protein-dependent transport system permease family.</text>
</comment>
<dbReference type="Pfam" id="PF00528">
    <property type="entry name" value="BPD_transp_1"/>
    <property type="match status" value="1"/>
</dbReference>
<dbReference type="InterPro" id="IPR035906">
    <property type="entry name" value="MetI-like_sf"/>
</dbReference>
<evidence type="ECO:0000313" key="10">
    <source>
        <dbReference type="EMBL" id="NNU28279.1"/>
    </source>
</evidence>
<keyword evidence="2 7" id="KW-0813">Transport</keyword>
<evidence type="ECO:0000256" key="5">
    <source>
        <dbReference type="ARBA" id="ARBA00022989"/>
    </source>
</evidence>
<accession>A0A849K8B5</accession>
<evidence type="ECO:0000256" key="3">
    <source>
        <dbReference type="ARBA" id="ARBA00022475"/>
    </source>
</evidence>
<comment type="caution">
    <text evidence="10">The sequence shown here is derived from an EMBL/GenBank/DDBJ whole genome shotgun (WGS) entry which is preliminary data.</text>
</comment>
<dbReference type="GO" id="GO:0005886">
    <property type="term" value="C:plasma membrane"/>
    <property type="evidence" value="ECO:0007669"/>
    <property type="project" value="UniProtKB-SubCell"/>
</dbReference>
<dbReference type="InterPro" id="IPR025966">
    <property type="entry name" value="OppC_N"/>
</dbReference>
<dbReference type="RefSeq" id="WP_171247824.1">
    <property type="nucleotide sequence ID" value="NZ_JABFAJ010000022.1"/>
</dbReference>
<keyword evidence="5 7" id="KW-1133">Transmembrane helix</keyword>
<dbReference type="Pfam" id="PF12911">
    <property type="entry name" value="OppC_N"/>
    <property type="match status" value="1"/>
</dbReference>
<reference evidence="10 11" key="1">
    <citation type="submission" date="2020-05" db="EMBL/GenBank/DDBJ databases">
        <title>Genome sequence of Isoptericola sp. JC619 isolated from Chilika lagoon, India.</title>
        <authorList>
            <person name="Kumar D."/>
            <person name="Appam K."/>
            <person name="Gandham S."/>
            <person name="Uppada J."/>
            <person name="Sasikala C."/>
            <person name="Venkata Ramana C."/>
        </authorList>
    </citation>
    <scope>NUCLEOTIDE SEQUENCE [LARGE SCALE GENOMIC DNA]</scope>
    <source>
        <strain evidence="10 11">JC619</strain>
    </source>
</reference>
<feature type="transmembrane region" description="Helical" evidence="7">
    <location>
        <begin position="158"/>
        <end position="181"/>
    </location>
</feature>
<protein>
    <submittedName>
        <fullName evidence="10">ABC transporter permease</fullName>
    </submittedName>
</protein>
<evidence type="ECO:0000256" key="1">
    <source>
        <dbReference type="ARBA" id="ARBA00004651"/>
    </source>
</evidence>
<feature type="transmembrane region" description="Helical" evidence="7">
    <location>
        <begin position="62"/>
        <end position="83"/>
    </location>
</feature>
<feature type="transmembrane region" description="Helical" evidence="7">
    <location>
        <begin position="188"/>
        <end position="206"/>
    </location>
</feature>
<feature type="transmembrane region" description="Helical" evidence="7">
    <location>
        <begin position="127"/>
        <end position="152"/>
    </location>
</feature>
<feature type="transmembrane region" description="Helical" evidence="7">
    <location>
        <begin position="245"/>
        <end position="268"/>
    </location>
</feature>
<dbReference type="InterPro" id="IPR050366">
    <property type="entry name" value="BP-dependent_transpt_permease"/>
</dbReference>
<dbReference type="Proteomes" id="UP000557204">
    <property type="component" value="Unassembled WGS sequence"/>
</dbReference>
<keyword evidence="3" id="KW-1003">Cell membrane</keyword>
<name>A0A849K8B5_9MICO</name>
<feature type="region of interest" description="Disordered" evidence="8">
    <location>
        <begin position="1"/>
        <end position="34"/>
    </location>
</feature>
<evidence type="ECO:0000256" key="4">
    <source>
        <dbReference type="ARBA" id="ARBA00022692"/>
    </source>
</evidence>
<evidence type="ECO:0000256" key="8">
    <source>
        <dbReference type="SAM" id="MobiDB-lite"/>
    </source>
</evidence>
<dbReference type="EMBL" id="JABFAJ010000022">
    <property type="protein sequence ID" value="NNU28279.1"/>
    <property type="molecule type" value="Genomic_DNA"/>
</dbReference>
<dbReference type="PROSITE" id="PS50928">
    <property type="entry name" value="ABC_TM1"/>
    <property type="match status" value="1"/>
</dbReference>
<feature type="domain" description="ABC transmembrane type-1" evidence="9">
    <location>
        <begin position="123"/>
        <end position="313"/>
    </location>
</feature>
<keyword evidence="6 7" id="KW-0472">Membrane</keyword>
<evidence type="ECO:0000256" key="2">
    <source>
        <dbReference type="ARBA" id="ARBA00022448"/>
    </source>
</evidence>
<keyword evidence="11" id="KW-1185">Reference proteome</keyword>
<evidence type="ECO:0000259" key="9">
    <source>
        <dbReference type="PROSITE" id="PS50928"/>
    </source>
</evidence>
<proteinExistence type="inferred from homology"/>